<dbReference type="EMBL" id="FOXB01000014">
    <property type="protein sequence ID" value="SFP29800.1"/>
    <property type="molecule type" value="Genomic_DNA"/>
</dbReference>
<dbReference type="AlphaFoldDB" id="A0A1I5P7M2"/>
<protein>
    <recommendedName>
        <fullName evidence="3">Lipoprotein</fullName>
    </recommendedName>
</protein>
<organism evidence="1 2">
    <name type="scientific">Hydrogenimonas thermophila</name>
    <dbReference type="NCBI Taxonomy" id="223786"/>
    <lineage>
        <taxon>Bacteria</taxon>
        <taxon>Pseudomonadati</taxon>
        <taxon>Campylobacterota</taxon>
        <taxon>Epsilonproteobacteria</taxon>
        <taxon>Campylobacterales</taxon>
        <taxon>Hydrogenimonadaceae</taxon>
        <taxon>Hydrogenimonas</taxon>
    </lineage>
</organism>
<evidence type="ECO:0000313" key="2">
    <source>
        <dbReference type="Proteomes" id="UP000199227"/>
    </source>
</evidence>
<evidence type="ECO:0000313" key="1">
    <source>
        <dbReference type="EMBL" id="SFP29800.1"/>
    </source>
</evidence>
<evidence type="ECO:0008006" key="3">
    <source>
        <dbReference type="Google" id="ProtNLM"/>
    </source>
</evidence>
<accession>A0A1I5P7M2</accession>
<dbReference type="STRING" id="223786.SAMN05216234_1144"/>
<proteinExistence type="predicted"/>
<name>A0A1I5P7M2_9BACT</name>
<keyword evidence="2" id="KW-1185">Reference proteome</keyword>
<sequence length="152" mass="16994">MTFNKIKTTALIGLMGVGSLLLSGCGPKTYVNNLHKDYVGVTVSESKTLYFGNAGIAGKAAYKLAEICKQNGYNYMLITNPINSNKKMYSSAEELKGCLESKVFSMCPESRIRIRFSDAVYTIWGKFYKEQPVNIITIPCDKVLVEFKEYVE</sequence>
<gene>
    <name evidence="1" type="ORF">SAMN05216234_1144</name>
</gene>
<dbReference type="PROSITE" id="PS51257">
    <property type="entry name" value="PROKAR_LIPOPROTEIN"/>
    <property type="match status" value="1"/>
</dbReference>
<dbReference type="Proteomes" id="UP000199227">
    <property type="component" value="Unassembled WGS sequence"/>
</dbReference>
<reference evidence="1 2" key="1">
    <citation type="submission" date="2016-10" db="EMBL/GenBank/DDBJ databases">
        <authorList>
            <person name="de Groot N.N."/>
        </authorList>
    </citation>
    <scope>NUCLEOTIDE SEQUENCE [LARGE SCALE GENOMIC DNA]</scope>
    <source>
        <strain evidence="1 2">EP1-55-1</strain>
    </source>
</reference>